<keyword evidence="1 2" id="KW-0728">SH3 domain</keyword>
<feature type="compositionally biased region" description="Basic and acidic residues" evidence="3">
    <location>
        <begin position="86"/>
        <end position="117"/>
    </location>
</feature>
<dbReference type="PANTHER" id="PTHR45827:SF1">
    <property type="entry name" value="SORTING NEXIN"/>
    <property type="match status" value="1"/>
</dbReference>
<protein>
    <submittedName>
        <fullName evidence="5">Sorting nexin</fullName>
    </submittedName>
</protein>
<feature type="region of interest" description="Disordered" evidence="3">
    <location>
        <begin position="65"/>
        <end position="125"/>
    </location>
</feature>
<dbReference type="Gene3D" id="1.20.1270.60">
    <property type="entry name" value="Arfaptin homology (AH) domain/BAR domain"/>
    <property type="match status" value="1"/>
</dbReference>
<dbReference type="Pfam" id="PF00787">
    <property type="entry name" value="PX"/>
    <property type="match status" value="1"/>
</dbReference>
<dbReference type="GO" id="GO:0097320">
    <property type="term" value="P:plasma membrane tubulation"/>
    <property type="evidence" value="ECO:0007669"/>
    <property type="project" value="TreeGrafter"/>
</dbReference>
<dbReference type="InterPro" id="IPR019497">
    <property type="entry name" value="Sorting_nexin_WASP-bd-dom"/>
</dbReference>
<sequence length="522" mass="61669">MSSIAVAEFEFEAHEDGELKIVPGDRIVVTAKDEASGWWTGYLENDPQQIQGLFPWNYVKEVDSQNEVQETETQENKGKKSKKQTKKEQKEKQKEEKEKQKEEKKKQKEKQKEKQLSRPDSMSSIPTVEEEIGDIQESFNLSNPGFVWEGLDNSQNLQISVTGVVEKGRFSKKPYYTIESSGTKCQFKWNEFEWLYNQYLRLYPNINIPPLMEYKIHPLHTGFETKEKMRMFSIQQFLQRIGSHPILRQAFFLQIFLKSTDEKRWAKDKKELEKKFRHFWRTVKCDHIPDMNLNQTLDQFRSHVYSFNQKIKNLNGVVTEITANRYLEMNSSLLKLSAAWREFGNTDFDWRKDVPSKAKETDEDLTSVFTAVGDAWEQIGKSFLTQSNFEVDHISIPLQEYDRIISNFTGPFKLRDRAQLDYHESQNSLIHLEKSRLDSEKERQKLDAARERTKKCKFATDTMINIGVAETEYFRVTRYHDFKKMMLEYVDSQISFYQDIVQSFQKIKPLIEKINITKGFDK</sequence>
<dbReference type="InterPro" id="IPR036028">
    <property type="entry name" value="SH3-like_dom_sf"/>
</dbReference>
<dbReference type="GO" id="GO:0031410">
    <property type="term" value="C:cytoplasmic vesicle"/>
    <property type="evidence" value="ECO:0007669"/>
    <property type="project" value="TreeGrafter"/>
</dbReference>
<dbReference type="InterPro" id="IPR001683">
    <property type="entry name" value="PX_dom"/>
</dbReference>
<organism evidence="5 6">
    <name type="scientific">Anaeramoeba ignava</name>
    <name type="common">Anaerobic marine amoeba</name>
    <dbReference type="NCBI Taxonomy" id="1746090"/>
    <lineage>
        <taxon>Eukaryota</taxon>
        <taxon>Metamonada</taxon>
        <taxon>Anaeramoebidae</taxon>
        <taxon>Anaeramoeba</taxon>
    </lineage>
</organism>
<dbReference type="OrthoDB" id="5227681at2759"/>
<dbReference type="GO" id="GO:0035091">
    <property type="term" value="F:phosphatidylinositol binding"/>
    <property type="evidence" value="ECO:0007669"/>
    <property type="project" value="InterPro"/>
</dbReference>
<dbReference type="SUPFAM" id="SSF103657">
    <property type="entry name" value="BAR/IMD domain-like"/>
    <property type="match status" value="1"/>
</dbReference>
<proteinExistence type="predicted"/>
<comment type="caution">
    <text evidence="5">The sequence shown here is derived from an EMBL/GenBank/DDBJ whole genome shotgun (WGS) entry which is preliminary data.</text>
</comment>
<evidence type="ECO:0000313" key="6">
    <source>
        <dbReference type="Proteomes" id="UP001149090"/>
    </source>
</evidence>
<dbReference type="InterPro" id="IPR001452">
    <property type="entry name" value="SH3_domain"/>
</dbReference>
<dbReference type="Gene3D" id="3.30.1520.10">
    <property type="entry name" value="Phox-like domain"/>
    <property type="match status" value="1"/>
</dbReference>
<dbReference type="SMART" id="SM00326">
    <property type="entry name" value="SH3"/>
    <property type="match status" value="1"/>
</dbReference>
<dbReference type="GO" id="GO:0005886">
    <property type="term" value="C:plasma membrane"/>
    <property type="evidence" value="ECO:0007669"/>
    <property type="project" value="TreeGrafter"/>
</dbReference>
<dbReference type="EMBL" id="JAPDFW010000035">
    <property type="protein sequence ID" value="KAJ5079176.1"/>
    <property type="molecule type" value="Genomic_DNA"/>
</dbReference>
<evidence type="ECO:0000259" key="4">
    <source>
        <dbReference type="PROSITE" id="PS50002"/>
    </source>
</evidence>
<dbReference type="Proteomes" id="UP001149090">
    <property type="component" value="Unassembled WGS sequence"/>
</dbReference>
<evidence type="ECO:0000256" key="1">
    <source>
        <dbReference type="ARBA" id="ARBA00022443"/>
    </source>
</evidence>
<dbReference type="CDD" id="cd00174">
    <property type="entry name" value="SH3"/>
    <property type="match status" value="1"/>
</dbReference>
<dbReference type="SUPFAM" id="SSF64268">
    <property type="entry name" value="PX domain"/>
    <property type="match status" value="1"/>
</dbReference>
<name>A0A9Q0LSQ3_ANAIG</name>
<dbReference type="GO" id="GO:0016197">
    <property type="term" value="P:endosomal transport"/>
    <property type="evidence" value="ECO:0007669"/>
    <property type="project" value="TreeGrafter"/>
</dbReference>
<evidence type="ECO:0000256" key="3">
    <source>
        <dbReference type="SAM" id="MobiDB-lite"/>
    </source>
</evidence>
<dbReference type="PROSITE" id="PS50002">
    <property type="entry name" value="SH3"/>
    <property type="match status" value="1"/>
</dbReference>
<dbReference type="SUPFAM" id="SSF50044">
    <property type="entry name" value="SH3-domain"/>
    <property type="match status" value="1"/>
</dbReference>
<accession>A0A9Q0LSQ3</accession>
<dbReference type="InterPro" id="IPR027267">
    <property type="entry name" value="AH/BAR_dom_sf"/>
</dbReference>
<feature type="domain" description="SH3" evidence="4">
    <location>
        <begin position="1"/>
        <end position="64"/>
    </location>
</feature>
<dbReference type="Pfam" id="PF10456">
    <property type="entry name" value="BAR_3_WASP_bdg"/>
    <property type="match status" value="1"/>
</dbReference>
<dbReference type="PANTHER" id="PTHR45827">
    <property type="entry name" value="SORTING NEXIN"/>
    <property type="match status" value="1"/>
</dbReference>
<dbReference type="Pfam" id="PF14604">
    <property type="entry name" value="SH3_9"/>
    <property type="match status" value="1"/>
</dbReference>
<dbReference type="GO" id="GO:0006897">
    <property type="term" value="P:endocytosis"/>
    <property type="evidence" value="ECO:0007669"/>
    <property type="project" value="TreeGrafter"/>
</dbReference>
<evidence type="ECO:0000313" key="5">
    <source>
        <dbReference type="EMBL" id="KAJ5079176.1"/>
    </source>
</evidence>
<keyword evidence="6" id="KW-1185">Reference proteome</keyword>
<dbReference type="InterPro" id="IPR036871">
    <property type="entry name" value="PX_dom_sf"/>
</dbReference>
<dbReference type="AlphaFoldDB" id="A0A9Q0LSQ3"/>
<evidence type="ECO:0000256" key="2">
    <source>
        <dbReference type="PROSITE-ProRule" id="PRU00192"/>
    </source>
</evidence>
<dbReference type="Gene3D" id="2.30.30.40">
    <property type="entry name" value="SH3 Domains"/>
    <property type="match status" value="1"/>
</dbReference>
<reference evidence="5" key="1">
    <citation type="submission" date="2022-10" db="EMBL/GenBank/DDBJ databases">
        <title>Novel sulphate-reducing endosymbionts in the free-living metamonad Anaeramoeba.</title>
        <authorList>
            <person name="Jerlstrom-Hultqvist J."/>
            <person name="Cepicka I."/>
            <person name="Gallot-Lavallee L."/>
            <person name="Salas-Leiva D."/>
            <person name="Curtis B.A."/>
            <person name="Zahonova K."/>
            <person name="Pipaliya S."/>
            <person name="Dacks J."/>
            <person name="Roger A.J."/>
        </authorList>
    </citation>
    <scope>NUCLEOTIDE SEQUENCE</scope>
    <source>
        <strain evidence="5">BMAN</strain>
    </source>
</reference>
<gene>
    <name evidence="5" type="ORF">M0811_14560</name>
</gene>